<evidence type="ECO:0000259" key="18">
    <source>
        <dbReference type="Pfam" id="PF03460"/>
    </source>
</evidence>
<feature type="binding site" evidence="16">
    <location>
        <position position="693"/>
    </location>
    <ligand>
        <name>[4Fe-4S] cluster</name>
        <dbReference type="ChEBI" id="CHEBI:49883"/>
    </ligand>
</feature>
<comment type="similarity">
    <text evidence="3">Belongs to the nitrite and sulfite reductase 4Fe-4S domain family.</text>
</comment>
<dbReference type="Gene3D" id="3.30.413.10">
    <property type="entry name" value="Sulfite Reductase Hemoprotein, domain 1"/>
    <property type="match status" value="1"/>
</dbReference>
<evidence type="ECO:0000256" key="2">
    <source>
        <dbReference type="ARBA" id="ARBA00005096"/>
    </source>
</evidence>
<dbReference type="PROSITE" id="PS00365">
    <property type="entry name" value="NIR_SIR"/>
    <property type="match status" value="1"/>
</dbReference>
<dbReference type="GO" id="GO:0050661">
    <property type="term" value="F:NADP binding"/>
    <property type="evidence" value="ECO:0007669"/>
    <property type="project" value="UniProtKB-UniRule"/>
</dbReference>
<evidence type="ECO:0000313" key="23">
    <source>
        <dbReference type="Proteomes" id="UP000294850"/>
    </source>
</evidence>
<proteinExistence type="inferred from homology"/>
<dbReference type="InterPro" id="IPR052034">
    <property type="entry name" value="NasD-like"/>
</dbReference>
<dbReference type="Gene3D" id="3.50.50.60">
    <property type="entry name" value="FAD/NAD(P)-binding domain"/>
    <property type="match status" value="2"/>
</dbReference>
<evidence type="ECO:0000256" key="14">
    <source>
        <dbReference type="ARBA" id="ARBA00034078"/>
    </source>
</evidence>
<keyword evidence="9 15" id="KW-0274">FAD</keyword>
<evidence type="ECO:0000256" key="7">
    <source>
        <dbReference type="ARBA" id="ARBA00022714"/>
    </source>
</evidence>
<evidence type="ECO:0000256" key="1">
    <source>
        <dbReference type="ARBA" id="ARBA00001974"/>
    </source>
</evidence>
<evidence type="ECO:0000256" key="16">
    <source>
        <dbReference type="PIRSR" id="PIRSR037149-1"/>
    </source>
</evidence>
<dbReference type="SUPFAM" id="SSF55124">
    <property type="entry name" value="Nitrite/Sulfite reductase N-terminal domain-like"/>
    <property type="match status" value="1"/>
</dbReference>
<dbReference type="PRINTS" id="PR00411">
    <property type="entry name" value="PNDRDTASEI"/>
</dbReference>
<dbReference type="NCBIfam" id="TIGR02374">
    <property type="entry name" value="nitri_red_nirB"/>
    <property type="match status" value="1"/>
</dbReference>
<feature type="domain" description="Nitrite/sulphite reductase 4Fe-4S" evidence="17">
    <location>
        <begin position="640"/>
        <end position="765"/>
    </location>
</feature>
<dbReference type="Gene3D" id="3.30.390.30">
    <property type="match status" value="1"/>
</dbReference>
<feature type="binding site" evidence="16">
    <location>
        <position position="689"/>
    </location>
    <ligand>
        <name>[4Fe-4S] cluster</name>
        <dbReference type="ChEBI" id="CHEBI:49883"/>
    </ligand>
</feature>
<keyword evidence="6 15" id="KW-0285">Flavoprotein</keyword>
<dbReference type="InterPro" id="IPR036188">
    <property type="entry name" value="FAD/NAD-bd_sf"/>
</dbReference>
<evidence type="ECO:0000256" key="5">
    <source>
        <dbReference type="ARBA" id="ARBA00022617"/>
    </source>
</evidence>
<evidence type="ECO:0000256" key="6">
    <source>
        <dbReference type="ARBA" id="ARBA00022630"/>
    </source>
</evidence>
<dbReference type="GO" id="GO:0051539">
    <property type="term" value="F:4 iron, 4 sulfur cluster binding"/>
    <property type="evidence" value="ECO:0007669"/>
    <property type="project" value="UniProtKB-KW"/>
</dbReference>
<evidence type="ECO:0000259" key="20">
    <source>
        <dbReference type="Pfam" id="PF07992"/>
    </source>
</evidence>
<dbReference type="SUPFAM" id="SSF51905">
    <property type="entry name" value="FAD/NAD(P)-binding domain"/>
    <property type="match status" value="2"/>
</dbReference>
<evidence type="ECO:0000313" key="22">
    <source>
        <dbReference type="EMBL" id="TDE17203.1"/>
    </source>
</evidence>
<comment type="cofactor">
    <cofactor evidence="14">
        <name>[2Fe-2S] cluster</name>
        <dbReference type="ChEBI" id="CHEBI:190135"/>
    </cofactor>
</comment>
<dbReference type="Pfam" id="PF01077">
    <property type="entry name" value="NIR_SIR"/>
    <property type="match status" value="1"/>
</dbReference>
<dbReference type="Pfam" id="PF03460">
    <property type="entry name" value="NIR_SIR_ferr"/>
    <property type="match status" value="1"/>
</dbReference>
<dbReference type="Pfam" id="PF07992">
    <property type="entry name" value="Pyr_redox_2"/>
    <property type="match status" value="1"/>
</dbReference>
<comment type="cofactor">
    <cofactor evidence="16">
        <name>[4Fe-4S] cluster</name>
        <dbReference type="ChEBI" id="CHEBI:49883"/>
    </cofactor>
    <text evidence="16">Binds 1 [4Fe-4S] cluster per subunit.</text>
</comment>
<dbReference type="InterPro" id="IPR017121">
    <property type="entry name" value="Nitrite_Rdtase_lsu"/>
</dbReference>
<name>A0A4R5E0R5_9BACT</name>
<comment type="pathway">
    <text evidence="2">Nitrogen metabolism; nitrate reduction (assimilation).</text>
</comment>
<dbReference type="InterPro" id="IPR023753">
    <property type="entry name" value="FAD/NAD-binding_dom"/>
</dbReference>
<keyword evidence="10 22" id="KW-0560">Oxidoreductase</keyword>
<dbReference type="SUPFAM" id="SSF56014">
    <property type="entry name" value="Nitrite and sulphite reductase 4Fe-4S domain-like"/>
    <property type="match status" value="1"/>
</dbReference>
<dbReference type="RefSeq" id="WP_131956967.1">
    <property type="nucleotide sequence ID" value="NZ_SMFL01000002.1"/>
</dbReference>
<dbReference type="InterPro" id="IPR016156">
    <property type="entry name" value="FAD/NAD-linked_Rdtase_dimer_sf"/>
</dbReference>
<keyword evidence="4 16" id="KW-0004">4Fe-4S</keyword>
<evidence type="ECO:0000256" key="12">
    <source>
        <dbReference type="ARBA" id="ARBA00023014"/>
    </source>
</evidence>
<keyword evidence="8 16" id="KW-0479">Metal-binding</keyword>
<dbReference type="EMBL" id="SMFL01000002">
    <property type="protein sequence ID" value="TDE17203.1"/>
    <property type="molecule type" value="Genomic_DNA"/>
</dbReference>
<keyword evidence="13 15" id="KW-0534">Nitrate assimilation</keyword>
<dbReference type="FunFam" id="3.50.50.60:FF:000033">
    <property type="entry name" value="Nitrite reductase [NAD(P)H], large subunit"/>
    <property type="match status" value="1"/>
</dbReference>
<evidence type="ECO:0000256" key="15">
    <source>
        <dbReference type="PIRNR" id="PIRNR037149"/>
    </source>
</evidence>
<dbReference type="NCBIfam" id="NF011565">
    <property type="entry name" value="PRK14989.1"/>
    <property type="match status" value="1"/>
</dbReference>
<dbReference type="PRINTS" id="PR00368">
    <property type="entry name" value="FADPNR"/>
</dbReference>
<feature type="domain" description="Nitrite/Sulfite reductase ferredoxin-like" evidence="18">
    <location>
        <begin position="568"/>
        <end position="630"/>
    </location>
</feature>
<keyword evidence="11 16" id="KW-0408">Iron</keyword>
<dbReference type="InterPro" id="IPR036136">
    <property type="entry name" value="Nit/Sulf_reduc_fer-like_dom_sf"/>
</dbReference>
<dbReference type="InterPro" id="IPR012744">
    <property type="entry name" value="Nitri_red_NirB"/>
</dbReference>
<evidence type="ECO:0000256" key="3">
    <source>
        <dbReference type="ARBA" id="ARBA00010429"/>
    </source>
</evidence>
<dbReference type="PRINTS" id="PR00397">
    <property type="entry name" value="SIROHAEM"/>
</dbReference>
<dbReference type="AlphaFoldDB" id="A0A4R5E0R5"/>
<dbReference type="GO" id="GO:0051537">
    <property type="term" value="F:2 iron, 2 sulfur cluster binding"/>
    <property type="evidence" value="ECO:0007669"/>
    <property type="project" value="UniProtKB-KW"/>
</dbReference>
<dbReference type="Proteomes" id="UP000294850">
    <property type="component" value="Unassembled WGS sequence"/>
</dbReference>
<keyword evidence="5 16" id="KW-0349">Heme</keyword>
<evidence type="ECO:0000259" key="21">
    <source>
        <dbReference type="Pfam" id="PF18267"/>
    </source>
</evidence>
<protein>
    <submittedName>
        <fullName evidence="22">Nitrite reductase large subunit</fullName>
        <ecNumber evidence="22">1.7.1.15</ecNumber>
    </submittedName>
</protein>
<comment type="caution">
    <text evidence="22">The sequence shown here is derived from an EMBL/GenBank/DDBJ whole genome shotgun (WGS) entry which is preliminary data.</text>
</comment>
<feature type="binding site" evidence="16">
    <location>
        <position position="649"/>
    </location>
    <ligand>
        <name>[4Fe-4S] cluster</name>
        <dbReference type="ChEBI" id="CHEBI:49883"/>
    </ligand>
</feature>
<dbReference type="InterPro" id="IPR006066">
    <property type="entry name" value="NO2/SO3_Rdtase_FeS/sirohaem_BS"/>
</dbReference>
<evidence type="ECO:0000256" key="11">
    <source>
        <dbReference type="ARBA" id="ARBA00023004"/>
    </source>
</evidence>
<feature type="domain" description="NADH-rubredoxin oxidoreductase C-terminal" evidence="21">
    <location>
        <begin position="323"/>
        <end position="393"/>
    </location>
</feature>
<dbReference type="PANTHER" id="PTHR43809">
    <property type="entry name" value="NITRITE REDUCTASE (NADH) LARGE SUBUNIT"/>
    <property type="match status" value="1"/>
</dbReference>
<gene>
    <name evidence="22" type="primary">nirB</name>
    <name evidence="22" type="ORF">E0F88_04705</name>
</gene>
<keyword evidence="23" id="KW-1185">Reference proteome</keyword>
<feature type="domain" description="FAD/NAD(P)-binding" evidence="20">
    <location>
        <begin position="8"/>
        <end position="290"/>
    </location>
</feature>
<dbReference type="GO" id="GO:0106316">
    <property type="term" value="F:nitrite reductase (NADH) activity"/>
    <property type="evidence" value="ECO:0007669"/>
    <property type="project" value="UniProtKB-EC"/>
</dbReference>
<keyword evidence="7" id="KW-0001">2Fe-2S</keyword>
<dbReference type="OrthoDB" id="9792592at2"/>
<dbReference type="GO" id="GO:0046872">
    <property type="term" value="F:metal ion binding"/>
    <property type="evidence" value="ECO:0007669"/>
    <property type="project" value="UniProtKB-KW"/>
</dbReference>
<dbReference type="InterPro" id="IPR007419">
    <property type="entry name" value="BFD-like_2Fe2S-bd_dom"/>
</dbReference>
<dbReference type="GO" id="GO:0042128">
    <property type="term" value="P:nitrate assimilation"/>
    <property type="evidence" value="ECO:0007669"/>
    <property type="project" value="UniProtKB-UniRule"/>
</dbReference>
<feature type="binding site" description="axial binding residue" evidence="16">
    <location>
        <position position="693"/>
    </location>
    <ligand>
        <name>siroheme</name>
        <dbReference type="ChEBI" id="CHEBI:60052"/>
    </ligand>
    <ligandPart>
        <name>Fe</name>
        <dbReference type="ChEBI" id="CHEBI:18248"/>
    </ligandPart>
</feature>
<comment type="cofactor">
    <cofactor evidence="16">
        <name>siroheme</name>
        <dbReference type="ChEBI" id="CHEBI:60052"/>
    </cofactor>
    <text evidence="16">Binds 1 siroheme per subunit.</text>
</comment>
<dbReference type="InterPro" id="IPR041575">
    <property type="entry name" value="Rubredoxin_C"/>
</dbReference>
<organism evidence="22 23">
    <name type="scientific">Dyadobacter psychrotolerans</name>
    <dbReference type="NCBI Taxonomy" id="2541721"/>
    <lineage>
        <taxon>Bacteria</taxon>
        <taxon>Pseudomonadati</taxon>
        <taxon>Bacteroidota</taxon>
        <taxon>Cytophagia</taxon>
        <taxon>Cytophagales</taxon>
        <taxon>Spirosomataceae</taxon>
        <taxon>Dyadobacter</taxon>
    </lineage>
</organism>
<evidence type="ECO:0000259" key="19">
    <source>
        <dbReference type="Pfam" id="PF04324"/>
    </source>
</evidence>
<comment type="cofactor">
    <cofactor evidence="1 15">
        <name>FAD</name>
        <dbReference type="ChEBI" id="CHEBI:57692"/>
    </cofactor>
</comment>
<dbReference type="PANTHER" id="PTHR43809:SF1">
    <property type="entry name" value="NITRITE REDUCTASE (NADH) LARGE SUBUNIT"/>
    <property type="match status" value="1"/>
</dbReference>
<dbReference type="InterPro" id="IPR006067">
    <property type="entry name" value="NO2/SO3_Rdtase_4Fe4S_dom"/>
</dbReference>
<dbReference type="InterPro" id="IPR045854">
    <property type="entry name" value="NO2/SO3_Rdtase_4Fe4S_sf"/>
</dbReference>
<keyword evidence="12 16" id="KW-0411">Iron-sulfur</keyword>
<dbReference type="Pfam" id="PF18267">
    <property type="entry name" value="Rubredoxin_C"/>
    <property type="match status" value="1"/>
</dbReference>
<dbReference type="CDD" id="cd19944">
    <property type="entry name" value="NirB_Fer2_BFD-like_2"/>
    <property type="match status" value="1"/>
</dbReference>
<dbReference type="FunFam" id="3.30.413.10:FF:000007">
    <property type="entry name" value="Nitrite reductase [NAD(P)H] large subunit"/>
    <property type="match status" value="1"/>
</dbReference>
<evidence type="ECO:0000256" key="13">
    <source>
        <dbReference type="ARBA" id="ARBA00023063"/>
    </source>
</evidence>
<evidence type="ECO:0000256" key="8">
    <source>
        <dbReference type="ARBA" id="ARBA00022723"/>
    </source>
</evidence>
<evidence type="ECO:0000259" key="17">
    <source>
        <dbReference type="Pfam" id="PF01077"/>
    </source>
</evidence>
<feature type="domain" description="BFD-like [2Fe-2S]-binding" evidence="19">
    <location>
        <begin position="430"/>
        <end position="479"/>
    </location>
</feature>
<dbReference type="InterPro" id="IPR005117">
    <property type="entry name" value="NiRdtase/SiRdtase_haem-b_fer"/>
</dbReference>
<reference evidence="22 23" key="1">
    <citation type="submission" date="2019-03" db="EMBL/GenBank/DDBJ databases">
        <title>Dyadobacter AR-3-6 sp. nov., isolated from arctic soil.</title>
        <authorList>
            <person name="Chaudhary D.K."/>
        </authorList>
    </citation>
    <scope>NUCLEOTIDE SEQUENCE [LARGE SCALE GENOMIC DNA]</scope>
    <source>
        <strain evidence="22 23">AR-3-6</strain>
    </source>
</reference>
<dbReference type="InterPro" id="IPR041854">
    <property type="entry name" value="BFD-like_2Fe2S-bd_dom_sf"/>
</dbReference>
<dbReference type="Gene3D" id="1.10.10.1100">
    <property type="entry name" value="BFD-like [2Fe-2S]-binding domain"/>
    <property type="match status" value="1"/>
</dbReference>
<evidence type="ECO:0000256" key="9">
    <source>
        <dbReference type="ARBA" id="ARBA00022827"/>
    </source>
</evidence>
<sequence>MREQNTTNIIVIGNGMVGYKFCEKLLSKQKNDLVFSITVFGEEPRPAYDRVHLSEFFAGKTGDDLTMASMDWYSKNGIRLFLSDPVVDINRQEKLVRSHHGHIVHYDYLIMATGSGAFVPSIPGVEKDGVFVYRTIEDLELIQSYARKAKNGAVLGGGLLGLEAAKALLDLGLQQAHVVEFAPRLMPRQIDDAGSKMLQNQLEGLGLNIHLLKSTQEIKGGDTIEGMQFADGSFLEVDMLVISAGIRPRDELAKIAGLETHPRGGIVVDNMLTTSDPNIFAIGECALAHHMIYGLIAPGYEMAEVVATYLTGGTKEFLPFDMSTKLKLIGTDVASFGDPFIEEPACKTIRYENKAKGVYKRINVSIDGKELLGGILVGDAEQYNMLLQTCKSKTILPPDSEDLILGSRGGEEASAATSVGGVMSLPDDALICSCEAVTKGMICQEVSENGHTTIDAIKKCCKAGTGCGGCLPMVKDIIQGVLKQNGVYVKNIICEHFDYSRQELLDLVKINGIRTYNGVLNHFGHGDGCEVCKPLVGSLLASLWNENILQKDRAPIQDSNDRYLANIQKGGTYSVVPRIPGGEITPEKLIVIGQVAQRYGLYTKITGGQRIDLFGAHLNDLPAIWEQLIAVGFESGHAYGKSLRTVKSCVGSTWCRFGVQDSVSFAIEVEDRYKGLRSPHKLKSAVSGCVRECAEAQSKDFGIIATEKGWNLYVCGNGGSKPQHAQLIATDVDKETCIRLIDRFLMFYIKTADPLTRTATWLNKMEGGINYLKAVVVDDVLGIGEELEKNMQALIEVYKCEWKEVVESPELRKRFSHFVNAPIKDPNIEFETMRDQKKAKEWV</sequence>
<evidence type="ECO:0000256" key="4">
    <source>
        <dbReference type="ARBA" id="ARBA00022485"/>
    </source>
</evidence>
<dbReference type="PIRSF" id="PIRSF037149">
    <property type="entry name" value="NirB"/>
    <property type="match status" value="1"/>
</dbReference>
<accession>A0A4R5E0R5</accession>
<dbReference type="Pfam" id="PF04324">
    <property type="entry name" value="Fer2_BFD"/>
    <property type="match status" value="1"/>
</dbReference>
<dbReference type="GO" id="GO:0050660">
    <property type="term" value="F:flavin adenine dinucleotide binding"/>
    <property type="evidence" value="ECO:0007669"/>
    <property type="project" value="UniProtKB-UniRule"/>
</dbReference>
<dbReference type="GO" id="GO:0020037">
    <property type="term" value="F:heme binding"/>
    <property type="evidence" value="ECO:0007669"/>
    <property type="project" value="InterPro"/>
</dbReference>
<dbReference type="EC" id="1.7.1.15" evidence="22"/>
<feature type="binding site" evidence="16">
    <location>
        <position position="655"/>
    </location>
    <ligand>
        <name>[4Fe-4S] cluster</name>
        <dbReference type="ChEBI" id="CHEBI:49883"/>
    </ligand>
</feature>
<dbReference type="CDD" id="cd19943">
    <property type="entry name" value="NirB_Fer2_BFD-like_1"/>
    <property type="match status" value="1"/>
</dbReference>
<evidence type="ECO:0000256" key="10">
    <source>
        <dbReference type="ARBA" id="ARBA00023002"/>
    </source>
</evidence>
<dbReference type="UniPathway" id="UPA00653"/>